<feature type="transmembrane region" description="Helical" evidence="6">
    <location>
        <begin position="155"/>
        <end position="173"/>
    </location>
</feature>
<dbReference type="Pfam" id="PF02133">
    <property type="entry name" value="Transp_cyt_pur"/>
    <property type="match status" value="1"/>
</dbReference>
<reference evidence="7 8" key="1">
    <citation type="submission" date="2017-02" db="EMBL/GenBank/DDBJ databases">
        <title>Whole genome shotgun sequence of Pantoea agglomerans strain AS1 isolated from a cycad, Zamia floridana in Central Florida, USA.</title>
        <authorList>
            <person name="Lata P."/>
            <person name="Govindarajan S."/>
            <person name="Qi F."/>
            <person name="Li J.-L."/>
            <person name="Maurya S.K."/>
            <person name="Sahoo M.K."/>
        </authorList>
    </citation>
    <scope>NUCLEOTIDE SEQUENCE [LARGE SCALE GENOMIC DNA]</scope>
    <source>
        <strain evidence="7 8">AS1</strain>
    </source>
</reference>
<comment type="similarity">
    <text evidence="2">Belongs to the purine-cytosine permease (2.A.39) family.</text>
</comment>
<name>A0A1V9DKJ5_9GAMM</name>
<feature type="transmembrane region" description="Helical" evidence="6">
    <location>
        <begin position="332"/>
        <end position="354"/>
    </location>
</feature>
<proteinExistence type="inferred from homology"/>
<feature type="transmembrane region" description="Helical" evidence="6">
    <location>
        <begin position="401"/>
        <end position="419"/>
    </location>
</feature>
<feature type="transmembrane region" description="Helical" evidence="6">
    <location>
        <begin position="96"/>
        <end position="117"/>
    </location>
</feature>
<evidence type="ECO:0000256" key="5">
    <source>
        <dbReference type="ARBA" id="ARBA00023136"/>
    </source>
</evidence>
<evidence type="ECO:0000256" key="4">
    <source>
        <dbReference type="ARBA" id="ARBA00022989"/>
    </source>
</evidence>
<dbReference type="Gene3D" id="1.10.4160.10">
    <property type="entry name" value="Hydantoin permease"/>
    <property type="match status" value="1"/>
</dbReference>
<feature type="transmembrane region" description="Helical" evidence="6">
    <location>
        <begin position="129"/>
        <end position="148"/>
    </location>
</feature>
<dbReference type="Proteomes" id="UP000192769">
    <property type="component" value="Unassembled WGS sequence"/>
</dbReference>
<evidence type="ECO:0000256" key="2">
    <source>
        <dbReference type="ARBA" id="ARBA00008974"/>
    </source>
</evidence>
<dbReference type="RefSeq" id="WP_081138716.1">
    <property type="nucleotide sequence ID" value="NZ_MWUE01000013.1"/>
</dbReference>
<dbReference type="AlphaFoldDB" id="A0A1V9DKJ5"/>
<evidence type="ECO:0000313" key="8">
    <source>
        <dbReference type="Proteomes" id="UP000192769"/>
    </source>
</evidence>
<sequence length="432" mass="45625">MSKFDDYPLSRVPAGERLSLFSVALVHMGMLTALDQFMLGAVLGNGMTLGAAFTAITLASLLFGFITFALGYAGMREGLSGTLLARWCGFGRHGSVLIGLLVAVSLLGWFGIQNAVFARSLSYALDGRLSFAQAASLSGAVLTLLVAFGFKALRFTARVAVPLFIALMGWIFWHAFHGPAANSLPPLVATETITLSAAITMVIGGAILASLMTPDLTRFSRSGKDVFAITLLTILVGEYGVNGLAILIAKALHTADIIAIITQTTATLGLFAVVFSTLRVNDLNLYSSTLGVANATEGLTGFKPRYSVITLLLGFLGTLCSVLGILDRFVDFLELLGVIFPPVLGVMIVDYYLLKTDRQTLAQSRDSNALPPSSQPIGWPALIASVAGGATGLLVERGVPVFNSIIVACVVYLLTAPLMKRAAIMQKRPAAD</sequence>
<feature type="transmembrane region" description="Helical" evidence="6">
    <location>
        <begin position="49"/>
        <end position="75"/>
    </location>
</feature>
<keyword evidence="3 6" id="KW-0812">Transmembrane</keyword>
<feature type="transmembrane region" description="Helical" evidence="6">
    <location>
        <begin position="20"/>
        <end position="43"/>
    </location>
</feature>
<feature type="transmembrane region" description="Helical" evidence="6">
    <location>
        <begin position="306"/>
        <end position="326"/>
    </location>
</feature>
<keyword evidence="8" id="KW-1185">Reference proteome</keyword>
<feature type="transmembrane region" description="Helical" evidence="6">
    <location>
        <begin position="193"/>
        <end position="214"/>
    </location>
</feature>
<comment type="caution">
    <text evidence="7">The sequence shown here is derived from an EMBL/GenBank/DDBJ whole genome shotgun (WGS) entry which is preliminary data.</text>
</comment>
<dbReference type="GO" id="GO:0005886">
    <property type="term" value="C:plasma membrane"/>
    <property type="evidence" value="ECO:0007669"/>
    <property type="project" value="TreeGrafter"/>
</dbReference>
<keyword evidence="5 6" id="KW-0472">Membrane</keyword>
<dbReference type="PANTHER" id="PTHR30569:SF0">
    <property type="entry name" value="CYTOSINE PERMEASE"/>
    <property type="match status" value="1"/>
</dbReference>
<accession>A0A1V9DKJ5</accession>
<evidence type="ECO:0000313" key="7">
    <source>
        <dbReference type="EMBL" id="OQP34382.1"/>
    </source>
</evidence>
<protein>
    <submittedName>
        <fullName evidence="7">Cytosine permease</fullName>
    </submittedName>
</protein>
<dbReference type="CDD" id="cd11484">
    <property type="entry name" value="SLC-NCS1sbd_CobB-like"/>
    <property type="match status" value="1"/>
</dbReference>
<dbReference type="OrthoDB" id="9780088at2"/>
<evidence type="ECO:0000256" key="3">
    <source>
        <dbReference type="ARBA" id="ARBA00022692"/>
    </source>
</evidence>
<feature type="transmembrane region" description="Helical" evidence="6">
    <location>
        <begin position="257"/>
        <end position="278"/>
    </location>
</feature>
<dbReference type="InterPro" id="IPR001248">
    <property type="entry name" value="Pur-cyt_permease"/>
</dbReference>
<evidence type="ECO:0000256" key="1">
    <source>
        <dbReference type="ARBA" id="ARBA00004141"/>
    </source>
</evidence>
<gene>
    <name evidence="7" type="ORF">B2J69_09600</name>
</gene>
<evidence type="ECO:0000256" key="6">
    <source>
        <dbReference type="SAM" id="Phobius"/>
    </source>
</evidence>
<dbReference type="EMBL" id="MWUE01000013">
    <property type="protein sequence ID" value="OQP34382.1"/>
    <property type="molecule type" value="Genomic_DNA"/>
</dbReference>
<organism evidence="7 8">
    <name type="scientific">Pantoea latae</name>
    <dbReference type="NCBI Taxonomy" id="1964541"/>
    <lineage>
        <taxon>Bacteria</taxon>
        <taxon>Pseudomonadati</taxon>
        <taxon>Pseudomonadota</taxon>
        <taxon>Gammaproteobacteria</taxon>
        <taxon>Enterobacterales</taxon>
        <taxon>Erwiniaceae</taxon>
        <taxon>Pantoea</taxon>
    </lineage>
</organism>
<feature type="transmembrane region" description="Helical" evidence="6">
    <location>
        <begin position="226"/>
        <end position="251"/>
    </location>
</feature>
<dbReference type="GO" id="GO:0015209">
    <property type="term" value="F:cytosine transmembrane transporter activity"/>
    <property type="evidence" value="ECO:0007669"/>
    <property type="project" value="InterPro"/>
</dbReference>
<comment type="subcellular location">
    <subcellularLocation>
        <location evidence="1">Membrane</location>
        <topology evidence="1">Multi-pass membrane protein</topology>
    </subcellularLocation>
</comment>
<keyword evidence="4 6" id="KW-1133">Transmembrane helix</keyword>
<dbReference type="PANTHER" id="PTHR30569">
    <property type="entry name" value="CYTOSINE TRANSPORTER CODB"/>
    <property type="match status" value="1"/>
</dbReference>
<dbReference type="InterPro" id="IPR030191">
    <property type="entry name" value="CodB"/>
</dbReference>